<dbReference type="PROSITE" id="PS50048">
    <property type="entry name" value="ZN2_CY6_FUNGAL_2"/>
    <property type="match status" value="1"/>
</dbReference>
<dbReference type="InterPro" id="IPR052360">
    <property type="entry name" value="Transcr_Regulatory_Proteins"/>
</dbReference>
<gene>
    <name evidence="9" type="ORF">BJ322DRAFT_1029605</name>
</gene>
<reference evidence="9" key="2">
    <citation type="submission" date="2020-11" db="EMBL/GenBank/DDBJ databases">
        <authorList>
            <consortium name="DOE Joint Genome Institute"/>
            <person name="Kuo A."/>
            <person name="Miyauchi S."/>
            <person name="Kiss E."/>
            <person name="Drula E."/>
            <person name="Kohler A."/>
            <person name="Sanchez-Garcia M."/>
            <person name="Andreopoulos B."/>
            <person name="Barry K.W."/>
            <person name="Bonito G."/>
            <person name="Buee M."/>
            <person name="Carver A."/>
            <person name="Chen C."/>
            <person name="Cichocki N."/>
            <person name="Clum A."/>
            <person name="Culley D."/>
            <person name="Crous P.W."/>
            <person name="Fauchery L."/>
            <person name="Girlanda M."/>
            <person name="Hayes R."/>
            <person name="Keri Z."/>
            <person name="Labutti K."/>
            <person name="Lipzen A."/>
            <person name="Lombard V."/>
            <person name="Magnuson J."/>
            <person name="Maillard F."/>
            <person name="Morin E."/>
            <person name="Murat C."/>
            <person name="Nolan M."/>
            <person name="Ohm R."/>
            <person name="Pangilinan J."/>
            <person name="Pereira M."/>
            <person name="Perotto S."/>
            <person name="Peter M."/>
            <person name="Riley R."/>
            <person name="Sitrit Y."/>
            <person name="Stielow B."/>
            <person name="Szollosi G."/>
            <person name="Zifcakova L."/>
            <person name="Stursova M."/>
            <person name="Spatafora J.W."/>
            <person name="Tedersoo L."/>
            <person name="Vaario L.-M."/>
            <person name="Yamada A."/>
            <person name="Yan M."/>
            <person name="Wang P."/>
            <person name="Xu J."/>
            <person name="Bruns T."/>
            <person name="Baldrian P."/>
            <person name="Vilgalys R."/>
            <person name="Henrissat B."/>
            <person name="Grigoriev I.V."/>
            <person name="Hibbett D."/>
            <person name="Nagy L.G."/>
            <person name="Martin F.M."/>
        </authorList>
    </citation>
    <scope>NUCLEOTIDE SEQUENCE</scope>
    <source>
        <strain evidence="9">UH-Tt-Lm1</strain>
    </source>
</reference>
<keyword evidence="10" id="KW-1185">Reference proteome</keyword>
<name>A0A9P6LBK6_9AGAM</name>
<feature type="region of interest" description="Disordered" evidence="7">
    <location>
        <begin position="77"/>
        <end position="143"/>
    </location>
</feature>
<dbReference type="EMBL" id="WIUZ02000001">
    <property type="protein sequence ID" value="KAF9792495.1"/>
    <property type="molecule type" value="Genomic_DNA"/>
</dbReference>
<dbReference type="InterPro" id="IPR001138">
    <property type="entry name" value="Zn2Cys6_DnaBD"/>
</dbReference>
<keyword evidence="6" id="KW-0539">Nucleus</keyword>
<evidence type="ECO:0000259" key="8">
    <source>
        <dbReference type="PROSITE" id="PS50048"/>
    </source>
</evidence>
<evidence type="ECO:0000256" key="3">
    <source>
        <dbReference type="ARBA" id="ARBA00023015"/>
    </source>
</evidence>
<organism evidence="9 10">
    <name type="scientific">Thelephora terrestris</name>
    <dbReference type="NCBI Taxonomy" id="56493"/>
    <lineage>
        <taxon>Eukaryota</taxon>
        <taxon>Fungi</taxon>
        <taxon>Dikarya</taxon>
        <taxon>Basidiomycota</taxon>
        <taxon>Agaricomycotina</taxon>
        <taxon>Agaricomycetes</taxon>
        <taxon>Thelephorales</taxon>
        <taxon>Thelephoraceae</taxon>
        <taxon>Thelephora</taxon>
    </lineage>
</organism>
<dbReference type="AlphaFoldDB" id="A0A9P6LBK6"/>
<keyword evidence="3" id="KW-0805">Transcription regulation</keyword>
<keyword evidence="5" id="KW-0804">Transcription</keyword>
<dbReference type="Gene3D" id="4.10.240.10">
    <property type="entry name" value="Zn(2)-C6 fungal-type DNA-binding domain"/>
    <property type="match status" value="1"/>
</dbReference>
<sequence length="143" mass="15848">MSYPANAEYPSCGYDSPNSQSQSSIHVASPAPRVEAGQRKRPKYTRSKTGCMTCRGKKIKCDETKPNCLRCTHGQRECTWPEGVPTRKRSTPTRKAHSRESYEIPRPSTAGSSEQSGPPTRDATPKRENLDLALPSQPTRRAT</sequence>
<dbReference type="SUPFAM" id="SSF57701">
    <property type="entry name" value="Zn2/Cys6 DNA-binding domain"/>
    <property type="match status" value="1"/>
</dbReference>
<evidence type="ECO:0000256" key="7">
    <source>
        <dbReference type="SAM" id="MobiDB-lite"/>
    </source>
</evidence>
<evidence type="ECO:0000256" key="6">
    <source>
        <dbReference type="ARBA" id="ARBA00023242"/>
    </source>
</evidence>
<evidence type="ECO:0000256" key="5">
    <source>
        <dbReference type="ARBA" id="ARBA00023163"/>
    </source>
</evidence>
<dbReference type="CDD" id="cd00067">
    <property type="entry name" value="GAL4"/>
    <property type="match status" value="1"/>
</dbReference>
<protein>
    <recommendedName>
        <fullName evidence="8">Zn(2)-C6 fungal-type domain-containing protein</fullName>
    </recommendedName>
</protein>
<accession>A0A9P6LBK6</accession>
<dbReference type="PROSITE" id="PS00463">
    <property type="entry name" value="ZN2_CY6_FUNGAL_1"/>
    <property type="match status" value="1"/>
</dbReference>
<keyword evidence="4" id="KW-0238">DNA-binding</keyword>
<dbReference type="GO" id="GO:0003677">
    <property type="term" value="F:DNA binding"/>
    <property type="evidence" value="ECO:0007669"/>
    <property type="project" value="UniProtKB-KW"/>
</dbReference>
<reference evidence="9" key="1">
    <citation type="journal article" date="2020" name="Nat. Commun.">
        <title>Large-scale genome sequencing of mycorrhizal fungi provides insights into the early evolution of symbiotic traits.</title>
        <authorList>
            <person name="Miyauchi S."/>
            <person name="Kiss E."/>
            <person name="Kuo A."/>
            <person name="Drula E."/>
            <person name="Kohler A."/>
            <person name="Sanchez-Garcia M."/>
            <person name="Morin E."/>
            <person name="Andreopoulos B."/>
            <person name="Barry K.W."/>
            <person name="Bonito G."/>
            <person name="Buee M."/>
            <person name="Carver A."/>
            <person name="Chen C."/>
            <person name="Cichocki N."/>
            <person name="Clum A."/>
            <person name="Culley D."/>
            <person name="Crous P.W."/>
            <person name="Fauchery L."/>
            <person name="Girlanda M."/>
            <person name="Hayes R.D."/>
            <person name="Keri Z."/>
            <person name="LaButti K."/>
            <person name="Lipzen A."/>
            <person name="Lombard V."/>
            <person name="Magnuson J."/>
            <person name="Maillard F."/>
            <person name="Murat C."/>
            <person name="Nolan M."/>
            <person name="Ohm R.A."/>
            <person name="Pangilinan J."/>
            <person name="Pereira M.F."/>
            <person name="Perotto S."/>
            <person name="Peter M."/>
            <person name="Pfister S."/>
            <person name="Riley R."/>
            <person name="Sitrit Y."/>
            <person name="Stielow J.B."/>
            <person name="Szollosi G."/>
            <person name="Zifcakova L."/>
            <person name="Stursova M."/>
            <person name="Spatafora J.W."/>
            <person name="Tedersoo L."/>
            <person name="Vaario L.M."/>
            <person name="Yamada A."/>
            <person name="Yan M."/>
            <person name="Wang P."/>
            <person name="Xu J."/>
            <person name="Bruns T."/>
            <person name="Baldrian P."/>
            <person name="Vilgalys R."/>
            <person name="Dunand C."/>
            <person name="Henrissat B."/>
            <person name="Grigoriev I.V."/>
            <person name="Hibbett D."/>
            <person name="Nagy L.G."/>
            <person name="Martin F.M."/>
        </authorList>
    </citation>
    <scope>NUCLEOTIDE SEQUENCE</scope>
    <source>
        <strain evidence="9">UH-Tt-Lm1</strain>
    </source>
</reference>
<dbReference type="InterPro" id="IPR036864">
    <property type="entry name" value="Zn2-C6_fun-type_DNA-bd_sf"/>
</dbReference>
<evidence type="ECO:0000313" key="10">
    <source>
        <dbReference type="Proteomes" id="UP000736335"/>
    </source>
</evidence>
<proteinExistence type="predicted"/>
<evidence type="ECO:0000313" key="9">
    <source>
        <dbReference type="EMBL" id="KAF9792495.1"/>
    </source>
</evidence>
<keyword evidence="2" id="KW-0862">Zinc</keyword>
<feature type="region of interest" description="Disordered" evidence="7">
    <location>
        <begin position="1"/>
        <end position="49"/>
    </location>
</feature>
<comment type="caution">
    <text evidence="9">The sequence shown here is derived from an EMBL/GenBank/DDBJ whole genome shotgun (WGS) entry which is preliminary data.</text>
</comment>
<dbReference type="GO" id="GO:0008270">
    <property type="term" value="F:zinc ion binding"/>
    <property type="evidence" value="ECO:0007669"/>
    <property type="project" value="InterPro"/>
</dbReference>
<dbReference type="OrthoDB" id="5419315at2759"/>
<feature type="compositionally biased region" description="Polar residues" evidence="7">
    <location>
        <begin position="109"/>
        <end position="118"/>
    </location>
</feature>
<dbReference type="PANTHER" id="PTHR36206">
    <property type="entry name" value="ASPERCRYPTIN BIOSYNTHESIS CLUSTER-SPECIFIC TRANSCRIPTION REGULATOR ATNN-RELATED"/>
    <property type="match status" value="1"/>
</dbReference>
<feature type="domain" description="Zn(2)-C6 fungal-type" evidence="8">
    <location>
        <begin position="50"/>
        <end position="80"/>
    </location>
</feature>
<evidence type="ECO:0000256" key="1">
    <source>
        <dbReference type="ARBA" id="ARBA00022723"/>
    </source>
</evidence>
<evidence type="ECO:0000256" key="2">
    <source>
        <dbReference type="ARBA" id="ARBA00022833"/>
    </source>
</evidence>
<dbReference type="Pfam" id="PF00172">
    <property type="entry name" value="Zn_clus"/>
    <property type="match status" value="1"/>
</dbReference>
<dbReference type="SMART" id="SM00066">
    <property type="entry name" value="GAL4"/>
    <property type="match status" value="1"/>
</dbReference>
<evidence type="ECO:0000256" key="4">
    <source>
        <dbReference type="ARBA" id="ARBA00023125"/>
    </source>
</evidence>
<dbReference type="PANTHER" id="PTHR36206:SF12">
    <property type="entry name" value="ASPERCRYPTIN BIOSYNTHESIS CLUSTER-SPECIFIC TRANSCRIPTION REGULATOR ATNN-RELATED"/>
    <property type="match status" value="1"/>
</dbReference>
<feature type="compositionally biased region" description="Basic residues" evidence="7">
    <location>
        <begin position="86"/>
        <end position="97"/>
    </location>
</feature>
<dbReference type="GO" id="GO:0000981">
    <property type="term" value="F:DNA-binding transcription factor activity, RNA polymerase II-specific"/>
    <property type="evidence" value="ECO:0007669"/>
    <property type="project" value="InterPro"/>
</dbReference>
<dbReference type="Proteomes" id="UP000736335">
    <property type="component" value="Unassembled WGS sequence"/>
</dbReference>
<keyword evidence="1" id="KW-0479">Metal-binding</keyword>
<feature type="compositionally biased region" description="Polar residues" evidence="7">
    <location>
        <begin position="16"/>
        <end position="26"/>
    </location>
</feature>